<dbReference type="HOGENOM" id="CLU_032662_0_0_1"/>
<gene>
    <name evidence="2" type="primary">20354462</name>
    <name evidence="1" type="ORF">GGTG_14004</name>
</gene>
<reference evidence="1" key="3">
    <citation type="submission" date="2010-09" db="EMBL/GenBank/DDBJ databases">
        <title>Annotation of Gaeumannomyces graminis var. tritici R3-111a-1.</title>
        <authorList>
            <consortium name="The Broad Institute Genome Sequencing Platform"/>
            <person name="Ma L.-J."/>
            <person name="Dead R."/>
            <person name="Young S.K."/>
            <person name="Zeng Q."/>
            <person name="Gargeya S."/>
            <person name="Fitzgerald M."/>
            <person name="Haas B."/>
            <person name="Abouelleil A."/>
            <person name="Alvarado L."/>
            <person name="Arachchi H.M."/>
            <person name="Berlin A."/>
            <person name="Brown A."/>
            <person name="Chapman S.B."/>
            <person name="Chen Z."/>
            <person name="Dunbar C."/>
            <person name="Freedman E."/>
            <person name="Gearin G."/>
            <person name="Gellesch M."/>
            <person name="Goldberg J."/>
            <person name="Griggs A."/>
            <person name="Gujja S."/>
            <person name="Heiman D."/>
            <person name="Howarth C."/>
            <person name="Larson L."/>
            <person name="Lui A."/>
            <person name="MacDonald P.J.P."/>
            <person name="Mehta T."/>
            <person name="Montmayeur A."/>
            <person name="Murphy C."/>
            <person name="Neiman D."/>
            <person name="Pearson M."/>
            <person name="Priest M."/>
            <person name="Roberts A."/>
            <person name="Saif S."/>
            <person name="Shea T."/>
            <person name="Shenoy N."/>
            <person name="Sisk P."/>
            <person name="Stolte C."/>
            <person name="Sykes S."/>
            <person name="Yandava C."/>
            <person name="Wortman J."/>
            <person name="Nusbaum C."/>
            <person name="Birren B."/>
        </authorList>
    </citation>
    <scope>NUCLEOTIDE SEQUENCE</scope>
    <source>
        <strain evidence="1">R3-111a-1</strain>
    </source>
</reference>
<dbReference type="GeneID" id="20354462"/>
<dbReference type="PANTHER" id="PTHR38436">
    <property type="entry name" value="POLYKETIDE CYCLASE SNOAL-LIKE DOMAIN"/>
    <property type="match status" value="1"/>
</dbReference>
<dbReference type="SUPFAM" id="SSF54427">
    <property type="entry name" value="NTF2-like"/>
    <property type="match status" value="1"/>
</dbReference>
<evidence type="ECO:0000313" key="2">
    <source>
        <dbReference type="EnsemblFungi" id="EJT68422"/>
    </source>
</evidence>
<dbReference type="EMBL" id="GL385494">
    <property type="protein sequence ID" value="EJT68422.1"/>
    <property type="molecule type" value="Genomic_DNA"/>
</dbReference>
<dbReference type="Gene3D" id="3.10.450.50">
    <property type="match status" value="1"/>
</dbReference>
<reference evidence="1" key="2">
    <citation type="submission" date="2010-07" db="EMBL/GenBank/DDBJ databases">
        <authorList>
            <consortium name="The Broad Institute Genome Sequencing Platform"/>
            <consortium name="Broad Institute Genome Sequencing Center for Infectious Disease"/>
            <person name="Ma L.-J."/>
            <person name="Dead R."/>
            <person name="Young S."/>
            <person name="Zeng Q."/>
            <person name="Koehrsen M."/>
            <person name="Alvarado L."/>
            <person name="Berlin A."/>
            <person name="Chapman S.B."/>
            <person name="Chen Z."/>
            <person name="Freedman E."/>
            <person name="Gellesch M."/>
            <person name="Goldberg J."/>
            <person name="Griggs A."/>
            <person name="Gujja S."/>
            <person name="Heilman E.R."/>
            <person name="Heiman D."/>
            <person name="Hepburn T."/>
            <person name="Howarth C."/>
            <person name="Jen D."/>
            <person name="Larson L."/>
            <person name="Mehta T."/>
            <person name="Neiman D."/>
            <person name="Pearson M."/>
            <person name="Roberts A."/>
            <person name="Saif S."/>
            <person name="Shea T."/>
            <person name="Shenoy N."/>
            <person name="Sisk P."/>
            <person name="Stolte C."/>
            <person name="Sykes S."/>
            <person name="Walk T."/>
            <person name="White J."/>
            <person name="Yandava C."/>
            <person name="Haas B."/>
            <person name="Nusbaum C."/>
            <person name="Birren B."/>
        </authorList>
    </citation>
    <scope>NUCLEOTIDE SEQUENCE</scope>
    <source>
        <strain evidence="1">R3-111a-1</strain>
    </source>
</reference>
<dbReference type="EnsemblFungi" id="EJT68422">
    <property type="protein sequence ID" value="EJT68422"/>
    <property type="gene ID" value="GGTG_14004"/>
</dbReference>
<reference evidence="2" key="5">
    <citation type="submission" date="2018-04" db="UniProtKB">
        <authorList>
            <consortium name="EnsemblFungi"/>
        </authorList>
    </citation>
    <scope>IDENTIFICATION</scope>
    <source>
        <strain evidence="2">R3-111a-1</strain>
    </source>
</reference>
<protein>
    <recommendedName>
        <fullName evidence="4">Carboxymethylenebutenolidase</fullName>
    </recommendedName>
</protein>
<proteinExistence type="predicted"/>
<dbReference type="AlphaFoldDB" id="J3PKF0"/>
<accession>J3PKF0</accession>
<dbReference type="VEuPathDB" id="FungiDB:GGTG_14004"/>
<dbReference type="GO" id="GO:0030638">
    <property type="term" value="P:polyketide metabolic process"/>
    <property type="evidence" value="ECO:0007669"/>
    <property type="project" value="InterPro"/>
</dbReference>
<evidence type="ECO:0008006" key="4">
    <source>
        <dbReference type="Google" id="ProtNLM"/>
    </source>
</evidence>
<dbReference type="STRING" id="644352.J3PKF0"/>
<dbReference type="Proteomes" id="UP000006039">
    <property type="component" value="Unassembled WGS sequence"/>
</dbReference>
<dbReference type="eggNOG" id="ENOG502QWD6">
    <property type="taxonomic scope" value="Eukaryota"/>
</dbReference>
<evidence type="ECO:0000313" key="3">
    <source>
        <dbReference type="Proteomes" id="UP000006039"/>
    </source>
</evidence>
<organism evidence="1">
    <name type="scientific">Gaeumannomyces tritici (strain R3-111a-1)</name>
    <name type="common">Wheat and barley take-all root rot fungus</name>
    <name type="synonym">Gaeumannomyces graminis var. tritici</name>
    <dbReference type="NCBI Taxonomy" id="644352"/>
    <lineage>
        <taxon>Eukaryota</taxon>
        <taxon>Fungi</taxon>
        <taxon>Dikarya</taxon>
        <taxon>Ascomycota</taxon>
        <taxon>Pezizomycotina</taxon>
        <taxon>Sordariomycetes</taxon>
        <taxon>Sordariomycetidae</taxon>
        <taxon>Magnaporthales</taxon>
        <taxon>Magnaporthaceae</taxon>
        <taxon>Gaeumannomyces</taxon>
    </lineage>
</organism>
<name>J3PKF0_GAET3</name>
<dbReference type="PANTHER" id="PTHR38436:SF3">
    <property type="entry name" value="CARBOXYMETHYLENEBUTENOLIDASE-RELATED"/>
    <property type="match status" value="1"/>
</dbReference>
<evidence type="ECO:0000313" key="1">
    <source>
        <dbReference type="EMBL" id="EJT68422.1"/>
    </source>
</evidence>
<keyword evidence="3" id="KW-1185">Reference proteome</keyword>
<reference evidence="3" key="1">
    <citation type="submission" date="2010-07" db="EMBL/GenBank/DDBJ databases">
        <title>The genome sequence of Gaeumannomyces graminis var. tritici strain R3-111a-1.</title>
        <authorList>
            <consortium name="The Broad Institute Genome Sequencing Platform"/>
            <person name="Ma L.-J."/>
            <person name="Dead R."/>
            <person name="Young S."/>
            <person name="Zeng Q."/>
            <person name="Koehrsen M."/>
            <person name="Alvarado L."/>
            <person name="Berlin A."/>
            <person name="Chapman S.B."/>
            <person name="Chen Z."/>
            <person name="Freedman E."/>
            <person name="Gellesch M."/>
            <person name="Goldberg J."/>
            <person name="Griggs A."/>
            <person name="Gujja S."/>
            <person name="Heilman E.R."/>
            <person name="Heiman D."/>
            <person name="Hepburn T."/>
            <person name="Howarth C."/>
            <person name="Jen D."/>
            <person name="Larson L."/>
            <person name="Mehta T."/>
            <person name="Neiman D."/>
            <person name="Pearson M."/>
            <person name="Roberts A."/>
            <person name="Saif S."/>
            <person name="Shea T."/>
            <person name="Shenoy N."/>
            <person name="Sisk P."/>
            <person name="Stolte C."/>
            <person name="Sykes S."/>
            <person name="Walk T."/>
            <person name="White J."/>
            <person name="Yandava C."/>
            <person name="Haas B."/>
            <person name="Nusbaum C."/>
            <person name="Birren B."/>
        </authorList>
    </citation>
    <scope>NUCLEOTIDE SEQUENCE [LARGE SCALE GENOMIC DNA]</scope>
    <source>
        <strain evidence="3">R3-111a-1</strain>
    </source>
</reference>
<dbReference type="OrthoDB" id="5440at2759"/>
<reference evidence="2" key="4">
    <citation type="journal article" date="2015" name="G3 (Bethesda)">
        <title>Genome sequences of three phytopathogenic species of the Magnaporthaceae family of fungi.</title>
        <authorList>
            <person name="Okagaki L.H."/>
            <person name="Nunes C.C."/>
            <person name="Sailsbery J."/>
            <person name="Clay B."/>
            <person name="Brown D."/>
            <person name="John T."/>
            <person name="Oh Y."/>
            <person name="Young N."/>
            <person name="Fitzgerald M."/>
            <person name="Haas B.J."/>
            <person name="Zeng Q."/>
            <person name="Young S."/>
            <person name="Adiconis X."/>
            <person name="Fan L."/>
            <person name="Levin J.Z."/>
            <person name="Mitchell T.K."/>
            <person name="Okubara P.A."/>
            <person name="Farman M.L."/>
            <person name="Kohn L.M."/>
            <person name="Birren B."/>
            <person name="Ma L.-J."/>
            <person name="Dean R.A."/>
        </authorList>
    </citation>
    <scope>NUCLEOTIDE SEQUENCE</scope>
    <source>
        <strain evidence="2">R3-111a-1</strain>
    </source>
</reference>
<dbReference type="InterPro" id="IPR032710">
    <property type="entry name" value="NTF2-like_dom_sf"/>
</dbReference>
<sequence>MVAEETPVALPSALLRTVAPNILLQPPLSRRGTGPGLVLVVDAGLPLGRSDKTLDPPPLLKWAEEGYAVAQVTLREGGGGADGFHADLRAAFGALAALDECEKGEDGRARCGVVAYVPLPAPPPVTEAAAAVVVVAVVNYSAAPIDAGPSTPVLWHAAGAVAKPDAAAGDRPTTLHAYREALPNFVLPAHANYRGSSAAVAHTRTLTFLRPLVGGPFFDLEAIWDEHCYFEFGDRAVAKTMGTMVAEPYVNHIPTITGGIGRDRLTTFYRHHFIHSNPDDTALELVSRTVGVDRVIDEFIFKLTHDRVVDWLLPGVPPTGKSLEMPFTSVVNIRGDRLYHEHIAWDQATVLRQLGLLPEYLPFPYRIDGKDPAPGKKFEYRVPAAGVETARKLADENSVESNQMFNYRFREVDA</sequence>
<dbReference type="RefSeq" id="XP_009230193.1">
    <property type="nucleotide sequence ID" value="XM_009231929.1"/>
</dbReference>
<dbReference type="InterPro" id="IPR009959">
    <property type="entry name" value="Cyclase_SnoaL-like"/>
</dbReference>